<accession>A0A1I4UVT5</accession>
<organism evidence="2 3">
    <name type="scientific">Formivibrio citricus</name>
    <dbReference type="NCBI Taxonomy" id="83765"/>
    <lineage>
        <taxon>Bacteria</taxon>
        <taxon>Pseudomonadati</taxon>
        <taxon>Pseudomonadota</taxon>
        <taxon>Betaproteobacteria</taxon>
        <taxon>Neisseriales</taxon>
        <taxon>Chitinibacteraceae</taxon>
        <taxon>Formivibrio</taxon>
    </lineage>
</organism>
<sequence length="298" mass="34577">MSLFSIVLPTHNRAELLQRAVNSVLGQKFRDFELVIVDDGSSDGTREWLASLAEDRIRILRHETPRGASAARNTGIRAATGEWIAFLDDDDEYWPEFLERHHALIQQHPEAGWHWSGIRRHFWHSDGQVECRDQVWLEADTNKRYLTQLAASYGLLIRKTLLEQVGGFDESMPVAEDLDLLFRLETAGHIGMPVPEVLLNIHLHAGASLSRGRNYQRFVDSYRILVKKNQSFLERYPQLWQHYHDSLVGHLYRIGDHQAARRLVWQIFRRAPWKLAGIGKLFRFEIKRLKTSGQKRAA</sequence>
<dbReference type="Proteomes" id="UP000242869">
    <property type="component" value="Unassembled WGS sequence"/>
</dbReference>
<dbReference type="InterPro" id="IPR050834">
    <property type="entry name" value="Glycosyltransf_2"/>
</dbReference>
<protein>
    <submittedName>
        <fullName evidence="2">Glycosyltransferase involved in cell wall bisynthesis</fullName>
    </submittedName>
</protein>
<dbReference type="GO" id="GO:0016740">
    <property type="term" value="F:transferase activity"/>
    <property type="evidence" value="ECO:0007669"/>
    <property type="project" value="UniProtKB-KW"/>
</dbReference>
<reference evidence="3" key="1">
    <citation type="submission" date="2016-10" db="EMBL/GenBank/DDBJ databases">
        <authorList>
            <person name="Varghese N."/>
            <person name="Submissions S."/>
        </authorList>
    </citation>
    <scope>NUCLEOTIDE SEQUENCE [LARGE SCALE GENOMIC DNA]</scope>
    <source>
        <strain evidence="3">DSM 6150</strain>
    </source>
</reference>
<keyword evidence="3" id="KW-1185">Reference proteome</keyword>
<dbReference type="Pfam" id="PF00535">
    <property type="entry name" value="Glycos_transf_2"/>
    <property type="match status" value="1"/>
</dbReference>
<dbReference type="InterPro" id="IPR001173">
    <property type="entry name" value="Glyco_trans_2-like"/>
</dbReference>
<evidence type="ECO:0000313" key="3">
    <source>
        <dbReference type="Proteomes" id="UP000242869"/>
    </source>
</evidence>
<dbReference type="CDD" id="cd00761">
    <property type="entry name" value="Glyco_tranf_GTA_type"/>
    <property type="match status" value="1"/>
</dbReference>
<gene>
    <name evidence="2" type="ORF">SAMN05660284_00003</name>
</gene>
<dbReference type="Gene3D" id="3.90.550.10">
    <property type="entry name" value="Spore Coat Polysaccharide Biosynthesis Protein SpsA, Chain A"/>
    <property type="match status" value="1"/>
</dbReference>
<dbReference type="STRING" id="83765.SAMN05660284_00003"/>
<name>A0A1I4UVT5_9NEIS</name>
<dbReference type="InterPro" id="IPR029044">
    <property type="entry name" value="Nucleotide-diphossugar_trans"/>
</dbReference>
<dbReference type="EMBL" id="FOVE01000001">
    <property type="protein sequence ID" value="SFM93127.1"/>
    <property type="molecule type" value="Genomic_DNA"/>
</dbReference>
<evidence type="ECO:0000259" key="1">
    <source>
        <dbReference type="Pfam" id="PF00535"/>
    </source>
</evidence>
<dbReference type="PANTHER" id="PTHR43685:SF2">
    <property type="entry name" value="GLYCOSYLTRANSFERASE 2-LIKE DOMAIN-CONTAINING PROTEIN"/>
    <property type="match status" value="1"/>
</dbReference>
<dbReference type="RefSeq" id="WP_177187705.1">
    <property type="nucleotide sequence ID" value="NZ_FOVE01000001.1"/>
</dbReference>
<evidence type="ECO:0000313" key="2">
    <source>
        <dbReference type="EMBL" id="SFM93127.1"/>
    </source>
</evidence>
<dbReference type="AlphaFoldDB" id="A0A1I4UVT5"/>
<dbReference type="SUPFAM" id="SSF53448">
    <property type="entry name" value="Nucleotide-diphospho-sugar transferases"/>
    <property type="match status" value="1"/>
</dbReference>
<keyword evidence="2" id="KW-0808">Transferase</keyword>
<dbReference type="PANTHER" id="PTHR43685">
    <property type="entry name" value="GLYCOSYLTRANSFERASE"/>
    <property type="match status" value="1"/>
</dbReference>
<feature type="domain" description="Glycosyltransferase 2-like" evidence="1">
    <location>
        <begin position="5"/>
        <end position="111"/>
    </location>
</feature>
<proteinExistence type="predicted"/>